<dbReference type="InterPro" id="IPR040411">
    <property type="entry name" value="At5g23160-like"/>
</dbReference>
<keyword evidence="2" id="KW-0472">Membrane</keyword>
<dbReference type="EMBL" id="JACEIK010001699">
    <property type="protein sequence ID" value="MCD7471570.1"/>
    <property type="molecule type" value="Genomic_DNA"/>
</dbReference>
<evidence type="ECO:0000256" key="2">
    <source>
        <dbReference type="SAM" id="Phobius"/>
    </source>
</evidence>
<feature type="region of interest" description="Disordered" evidence="1">
    <location>
        <begin position="166"/>
        <end position="199"/>
    </location>
</feature>
<evidence type="ECO:0000313" key="3">
    <source>
        <dbReference type="EMBL" id="MCD7471570.1"/>
    </source>
</evidence>
<gene>
    <name evidence="3" type="ORF">HAX54_012068</name>
</gene>
<dbReference type="PANTHER" id="PTHR34379:SF6">
    <property type="entry name" value="PROTEIN 3F"/>
    <property type="match status" value="1"/>
</dbReference>
<evidence type="ECO:0000256" key="1">
    <source>
        <dbReference type="SAM" id="MobiDB-lite"/>
    </source>
</evidence>
<accession>A0ABS8TL25</accession>
<comment type="caution">
    <text evidence="3">The sequence shown here is derived from an EMBL/GenBank/DDBJ whole genome shotgun (WGS) entry which is preliminary data.</text>
</comment>
<feature type="transmembrane region" description="Helical" evidence="2">
    <location>
        <begin position="228"/>
        <end position="253"/>
    </location>
</feature>
<reference evidence="3 4" key="1">
    <citation type="journal article" date="2021" name="BMC Genomics">
        <title>Datura genome reveals duplications of psychoactive alkaloid biosynthetic genes and high mutation rate following tissue culture.</title>
        <authorList>
            <person name="Rajewski A."/>
            <person name="Carter-House D."/>
            <person name="Stajich J."/>
            <person name="Litt A."/>
        </authorList>
    </citation>
    <scope>NUCLEOTIDE SEQUENCE [LARGE SCALE GENOMIC DNA]</scope>
    <source>
        <strain evidence="3">AR-01</strain>
    </source>
</reference>
<sequence length="317" mass="35993">MPLDGRKHPFPKTPNFREEKKEGTVYLGKGVFNDDITIIKRGHAYNSKDSSNLKRVRSQEKLNSPSGKDFTKYFRQHRKENVFGRSFSAALKNVFSDTSLGKKCHRKEPKCSFGPGKKLSSKLERLFHSMNETKSSSKDLSNMNWMSRTSTSTDDFFLFTTSTAASSFSSSSSPSSPSSCASSRSTSRRRQFPSFHRSNSMNNMQVYDNIKEKEIALRYNKNVGTYSLLICLLVMIFCGKVFAIICTSTWFYFAPCCFKHVDSSVEGHNWSQSLDIDSDDNNNNKNVFSVIPQTGPEMIEYTQTLPLFLWGRETDSG</sequence>
<feature type="region of interest" description="Disordered" evidence="1">
    <location>
        <begin position="48"/>
        <end position="68"/>
    </location>
</feature>
<keyword evidence="4" id="KW-1185">Reference proteome</keyword>
<dbReference type="PANTHER" id="PTHR34379">
    <property type="entry name" value="OS07G0553800 PROTEIN"/>
    <property type="match status" value="1"/>
</dbReference>
<proteinExistence type="predicted"/>
<organism evidence="3 4">
    <name type="scientific">Datura stramonium</name>
    <name type="common">Jimsonweed</name>
    <name type="synonym">Common thornapple</name>
    <dbReference type="NCBI Taxonomy" id="4076"/>
    <lineage>
        <taxon>Eukaryota</taxon>
        <taxon>Viridiplantae</taxon>
        <taxon>Streptophyta</taxon>
        <taxon>Embryophyta</taxon>
        <taxon>Tracheophyta</taxon>
        <taxon>Spermatophyta</taxon>
        <taxon>Magnoliopsida</taxon>
        <taxon>eudicotyledons</taxon>
        <taxon>Gunneridae</taxon>
        <taxon>Pentapetalae</taxon>
        <taxon>asterids</taxon>
        <taxon>lamiids</taxon>
        <taxon>Solanales</taxon>
        <taxon>Solanaceae</taxon>
        <taxon>Solanoideae</taxon>
        <taxon>Datureae</taxon>
        <taxon>Datura</taxon>
    </lineage>
</organism>
<feature type="compositionally biased region" description="Low complexity" evidence="1">
    <location>
        <begin position="166"/>
        <end position="185"/>
    </location>
</feature>
<evidence type="ECO:0000313" key="4">
    <source>
        <dbReference type="Proteomes" id="UP000823775"/>
    </source>
</evidence>
<dbReference type="Proteomes" id="UP000823775">
    <property type="component" value="Unassembled WGS sequence"/>
</dbReference>
<protein>
    <submittedName>
        <fullName evidence="3">Uncharacterized protein</fullName>
    </submittedName>
</protein>
<name>A0ABS8TL25_DATST</name>
<keyword evidence="2" id="KW-1133">Transmembrane helix</keyword>
<keyword evidence="2" id="KW-0812">Transmembrane</keyword>